<proteinExistence type="predicted"/>
<feature type="transmembrane region" description="Helical" evidence="1">
    <location>
        <begin position="36"/>
        <end position="57"/>
    </location>
</feature>
<sequence length="114" mass="12684">MSCVVCSCIMLLLVVSNILRVRCSLFSTCTLKFICPHWSLSILFMSMFLFASLVGTASSTYNCTSMGNSCLSLRTSIRSLIFLKHEMSVRLNSLLMGPPNELDLRRLTCMTSAL</sequence>
<evidence type="ECO:0000256" key="1">
    <source>
        <dbReference type="SAM" id="Phobius"/>
    </source>
</evidence>
<name>A0A8D9FEU3_9HEMI</name>
<dbReference type="EMBL" id="HBUF01655825">
    <property type="protein sequence ID" value="CAG6787751.1"/>
    <property type="molecule type" value="Transcribed_RNA"/>
</dbReference>
<protein>
    <recommendedName>
        <fullName evidence="4">NADH dehydrogenase subunit 4L</fullName>
    </recommendedName>
</protein>
<keyword evidence="2" id="KW-0732">Signal</keyword>
<feature type="signal peptide" evidence="2">
    <location>
        <begin position="1"/>
        <end position="23"/>
    </location>
</feature>
<evidence type="ECO:0008006" key="4">
    <source>
        <dbReference type="Google" id="ProtNLM"/>
    </source>
</evidence>
<keyword evidence="1" id="KW-0812">Transmembrane</keyword>
<evidence type="ECO:0000256" key="2">
    <source>
        <dbReference type="SAM" id="SignalP"/>
    </source>
</evidence>
<feature type="chain" id="PRO_5034574274" description="NADH dehydrogenase subunit 4L" evidence="2">
    <location>
        <begin position="24"/>
        <end position="114"/>
    </location>
</feature>
<dbReference type="AlphaFoldDB" id="A0A8D9FEU3"/>
<accession>A0A8D9FEU3</accession>
<keyword evidence="1" id="KW-0472">Membrane</keyword>
<keyword evidence="1" id="KW-1133">Transmembrane helix</keyword>
<organism evidence="3">
    <name type="scientific">Cacopsylla melanoneura</name>
    <dbReference type="NCBI Taxonomy" id="428564"/>
    <lineage>
        <taxon>Eukaryota</taxon>
        <taxon>Metazoa</taxon>
        <taxon>Ecdysozoa</taxon>
        <taxon>Arthropoda</taxon>
        <taxon>Hexapoda</taxon>
        <taxon>Insecta</taxon>
        <taxon>Pterygota</taxon>
        <taxon>Neoptera</taxon>
        <taxon>Paraneoptera</taxon>
        <taxon>Hemiptera</taxon>
        <taxon>Sternorrhyncha</taxon>
        <taxon>Psylloidea</taxon>
        <taxon>Psyllidae</taxon>
        <taxon>Psyllinae</taxon>
        <taxon>Cacopsylla</taxon>
    </lineage>
</organism>
<evidence type="ECO:0000313" key="3">
    <source>
        <dbReference type="EMBL" id="CAG6787751.1"/>
    </source>
</evidence>
<reference evidence="3" key="1">
    <citation type="submission" date="2021-05" db="EMBL/GenBank/DDBJ databases">
        <authorList>
            <person name="Alioto T."/>
            <person name="Alioto T."/>
            <person name="Gomez Garrido J."/>
        </authorList>
    </citation>
    <scope>NUCLEOTIDE SEQUENCE</scope>
</reference>